<organism evidence="2">
    <name type="scientific">Phalaenopsis equestris</name>
    <name type="common">Moth orchid</name>
    <dbReference type="NCBI Taxonomy" id="78828"/>
    <lineage>
        <taxon>Eukaryota</taxon>
        <taxon>Viridiplantae</taxon>
        <taxon>Streptophyta</taxon>
        <taxon>Embryophyta</taxon>
        <taxon>Tracheophyta</taxon>
        <taxon>Spermatophyta</taxon>
        <taxon>Magnoliopsida</taxon>
        <taxon>Liliopsida</taxon>
        <taxon>Asparagales</taxon>
        <taxon>Orchidaceae</taxon>
        <taxon>Epidendroideae</taxon>
        <taxon>Vandeae</taxon>
        <taxon>Aeridinae</taxon>
        <taxon>Phalaenopsis</taxon>
    </lineage>
</organism>
<feature type="domain" description="Myb/SANT-like" evidence="1">
    <location>
        <begin position="13"/>
        <end position="105"/>
    </location>
</feature>
<dbReference type="AlphaFoldDB" id="A0A410G7R1"/>
<dbReference type="PANTHER" id="PTHR31704">
    <property type="entry name" value="MYB/SANT-LIKE DNA-BINDING DOMAIN PROTEIN-RELATED"/>
    <property type="match status" value="1"/>
</dbReference>
<accession>A0A410G7R1</accession>
<dbReference type="EMBL" id="MG470826">
    <property type="protein sequence ID" value="QAA91978.1"/>
    <property type="molecule type" value="Genomic_DNA"/>
</dbReference>
<evidence type="ECO:0000313" key="2">
    <source>
        <dbReference type="EMBL" id="QAA91978.1"/>
    </source>
</evidence>
<dbReference type="PANTHER" id="PTHR31704:SF37">
    <property type="entry name" value="HEAT SHOCK PROTEIN"/>
    <property type="match status" value="1"/>
</dbReference>
<evidence type="ECO:0000259" key="1">
    <source>
        <dbReference type="Pfam" id="PF12776"/>
    </source>
</evidence>
<name>A0A410G7R1_PHAEQ</name>
<protein>
    <recommendedName>
        <fullName evidence="1">Myb/SANT-like domain-containing protein</fullName>
    </recommendedName>
</protein>
<dbReference type="InterPro" id="IPR024752">
    <property type="entry name" value="Myb/SANT-like_dom"/>
</dbReference>
<reference evidence="2" key="1">
    <citation type="submission" date="2017-11" db="EMBL/GenBank/DDBJ databases">
        <title>A new strategy for identification of PePIF1, an active PIF-like transposable element highly expressed in protocorm-like bodies of Phalaenopsis orchids.</title>
        <authorList>
            <person name="Hsu C.-C."/>
            <person name="Lai P.-H."/>
            <person name="Chen T.-C."/>
            <person name="Tsai W.-C."/>
            <person name="Hsu J.-L."/>
            <person name="Hsiao Y.-Y."/>
            <person name="Wu W.-L."/>
            <person name="Tsai C.-H."/>
            <person name="Chen W.-H."/>
            <person name="Chen H.-H."/>
        </authorList>
    </citation>
    <scope>NUCLEOTIDE SEQUENCE</scope>
</reference>
<sequence length="272" mass="31392">MAKANEGGPSAMWDKKVTNIFCNLCITEIEIGNRPTTYFNKECWQNIAKRFKELTGRDYDRLKFKNKWDQLKEWKIWKKLKRGSMGLGWDPIKRTIDAPDEWWAEKLVVKLKKYKQSGIELNLEDKLDIMFKGVVATGKHAFNPSKTGFAGIPNDFLLEPVALDKEIHSANQRELGESSSQSKRPRLGRMKKENDIFVKASFGRLRCVWSSIVAPLLDSTIFDCLRTLSTVPELVAGMRFHAVCMKKLEDPTRRQIFMAMEPELTLSIRVFL</sequence>
<proteinExistence type="predicted"/>
<dbReference type="Pfam" id="PF12776">
    <property type="entry name" value="Myb_DNA-bind_3"/>
    <property type="match status" value="1"/>
</dbReference>